<organism evidence="1 2">
    <name type="scientific">Panagrolaimus sp. JU765</name>
    <dbReference type="NCBI Taxonomy" id="591449"/>
    <lineage>
        <taxon>Eukaryota</taxon>
        <taxon>Metazoa</taxon>
        <taxon>Ecdysozoa</taxon>
        <taxon>Nematoda</taxon>
        <taxon>Chromadorea</taxon>
        <taxon>Rhabditida</taxon>
        <taxon>Tylenchina</taxon>
        <taxon>Panagrolaimomorpha</taxon>
        <taxon>Panagrolaimoidea</taxon>
        <taxon>Panagrolaimidae</taxon>
        <taxon>Panagrolaimus</taxon>
    </lineage>
</organism>
<evidence type="ECO:0000313" key="2">
    <source>
        <dbReference type="WBParaSite" id="JU765_v2.g19669.t1"/>
    </source>
</evidence>
<name>A0AC34QV93_9BILA</name>
<sequence>MYENCTVITGNLELTHISQSDIDDFDRVNGTRIRPPFWFLRHIKEVTGYLFIFQLKVREVRLDSLTIIRGKNLYYPNSTNLGYAFFASGNKIEYLTMPKFRRILNGVAYQKIQYSGSLCYLHLKIDKSEFLEGNDNRWITEFSPNGVCDAETMFCHHKCRHDRCYGPRSDQCQEIYRRNCSEGCESCFVYQEGNVSRSTCCHAECAGGCHGLGPKNCVACKNFLQDGECVPTCNGIQVYDKTSATTHRRKEEDIRYFYESYCVRECPEKTLIEDANCVVSCKPGYYRNITGDERHCKPCPNGICPKICKVGNYLDYKTMQNLVDCFEIDGNVEILNHAFENEKFNVQLLNRLQSVQIITGSLIVDGGNMDHPRKPKSLSFLKNLRIIEGRKLHGHSSLVVQSMPSLEELGLQNLRKISAGRVSIMNNTRLCFADTVNWKKMMKGNEPAHLKFNANSSDCEPCHETCKAEDGCWGRSDSQCLECQHFKLGDSCAKSCEKEDSRYVAGPKLCNHCHPECRICNGPSDVECSECRNFKLVLDDAIPRCVPECPFNETYIDFNECRPCHYNCFNNGCNGQGFKLSSGCRRCKFGIELDGEFQCLGTTNHLTACRDFEGYFLELASNERVTDGECKKCPEKCRTCSAAKCLSCANYELVINENANKTIDCTVSCEVGSFIVKEKSEDNIGVCQQCHPLCDKSCFGPGPHQCEKCSILESTGPDGEKLCVETCPEKEPFEYNGKCHVHDAATEAYHRKIKIIVIILIVFLIVCAVILYLVSRCVRYRKKFEEEQRMHMPEIPEYDPNGVTKRPNMNRLVVITLDELTTSKNILGSGAFGTVYAGRYKVKDDKGKSITIPVAIKSIKMESSESWITEQEMVDEATIMASLEHEHLLTLVGICFADGIKLVTVLRPMGCLRDFLVQHQNSLSAKDLILYCYQISSAMEYLTRHRIVHCDLAARNVLMRRVNHVEVTDFGLAKMLEGDGTAAAGAKVPFKWVPPECLISRGHFSEASDVWAFGVTCWEIITYGGVPYKEYGIHSGDEMLKFLKNGNRLPQPANCGVQLHGTLISCWSENAASRPKFGDLKETFAKYHRVPTEYIQDRQLTQRMDSYTGSSEQQRDQIKRLLSLTDSAMAETEFNDEQQYVRPDGTVIFFNPATNLDTPITPGPRPIGANRHLSSSSNSTRYMPNPQSKSQLNTISTGVPEVDSDEESESRMPIVDLEDYLVPKADQTKNDLQYTKVVAPITGKGDPTAEHNYQNDPTAAADYLNVVEPGAEDAGHFVFPQKNIQNKDKSYVNQAESVV</sequence>
<evidence type="ECO:0000313" key="1">
    <source>
        <dbReference type="Proteomes" id="UP000887576"/>
    </source>
</evidence>
<dbReference type="Proteomes" id="UP000887576">
    <property type="component" value="Unplaced"/>
</dbReference>
<accession>A0AC34QV93</accession>
<dbReference type="WBParaSite" id="JU765_v2.g19669.t1">
    <property type="protein sequence ID" value="JU765_v2.g19669.t1"/>
    <property type="gene ID" value="JU765_v2.g19669"/>
</dbReference>
<reference evidence="2" key="1">
    <citation type="submission" date="2022-11" db="UniProtKB">
        <authorList>
            <consortium name="WormBaseParasite"/>
        </authorList>
    </citation>
    <scope>IDENTIFICATION</scope>
</reference>
<proteinExistence type="predicted"/>
<protein>
    <submittedName>
        <fullName evidence="2">Receptor protein-tyrosine kinase</fullName>
    </submittedName>
</protein>